<gene>
    <name evidence="7" type="ORF">QU481_09845</name>
</gene>
<dbReference type="Proteomes" id="UP001168540">
    <property type="component" value="Unassembled WGS sequence"/>
</dbReference>
<evidence type="ECO:0000256" key="1">
    <source>
        <dbReference type="ARBA" id="ARBA00023224"/>
    </source>
</evidence>
<proteinExistence type="inferred from homology"/>
<accession>A0ABT7XN53</accession>
<organism evidence="7 8">
    <name type="scientific">Crenobacter oryzisoli</name>
    <dbReference type="NCBI Taxonomy" id="3056844"/>
    <lineage>
        <taxon>Bacteria</taxon>
        <taxon>Pseudomonadati</taxon>
        <taxon>Pseudomonadota</taxon>
        <taxon>Betaproteobacteria</taxon>
        <taxon>Neisseriales</taxon>
        <taxon>Neisseriaceae</taxon>
        <taxon>Crenobacter</taxon>
    </lineage>
</organism>
<comment type="caution">
    <text evidence="7">The sequence shown here is derived from an EMBL/GenBank/DDBJ whole genome shotgun (WGS) entry which is preliminary data.</text>
</comment>
<reference evidence="7" key="1">
    <citation type="submission" date="2023-06" db="EMBL/GenBank/DDBJ databases">
        <authorList>
            <person name="Zhang S."/>
        </authorList>
    </citation>
    <scope>NUCLEOTIDE SEQUENCE</scope>
    <source>
        <strain evidence="7">SG2303</strain>
    </source>
</reference>
<dbReference type="InterPro" id="IPR047347">
    <property type="entry name" value="YvaQ-like_sensor"/>
</dbReference>
<keyword evidence="4" id="KW-0812">Transmembrane</keyword>
<dbReference type="EMBL" id="JAUEDK010000014">
    <property type="protein sequence ID" value="MDN0075190.1"/>
    <property type="molecule type" value="Genomic_DNA"/>
</dbReference>
<dbReference type="RefSeq" id="WP_289829789.1">
    <property type="nucleotide sequence ID" value="NZ_JAUEDK010000014.1"/>
</dbReference>
<dbReference type="CDD" id="cd06225">
    <property type="entry name" value="HAMP"/>
    <property type="match status" value="1"/>
</dbReference>
<dbReference type="Pfam" id="PF12729">
    <property type="entry name" value="4HB_MCP_1"/>
    <property type="match status" value="1"/>
</dbReference>
<keyword evidence="4" id="KW-0472">Membrane</keyword>
<dbReference type="SMART" id="SM00304">
    <property type="entry name" value="HAMP"/>
    <property type="match status" value="1"/>
</dbReference>
<evidence type="ECO:0000259" key="5">
    <source>
        <dbReference type="PROSITE" id="PS50111"/>
    </source>
</evidence>
<dbReference type="InterPro" id="IPR004089">
    <property type="entry name" value="MCPsignal_dom"/>
</dbReference>
<keyword evidence="8" id="KW-1185">Reference proteome</keyword>
<dbReference type="PRINTS" id="PR00260">
    <property type="entry name" value="CHEMTRNSDUCR"/>
</dbReference>
<feature type="domain" description="Methyl-accepting transducer" evidence="5">
    <location>
        <begin position="267"/>
        <end position="503"/>
    </location>
</feature>
<dbReference type="SUPFAM" id="SSF58104">
    <property type="entry name" value="Methyl-accepting chemotaxis protein (MCP) signaling domain"/>
    <property type="match status" value="1"/>
</dbReference>
<keyword evidence="4" id="KW-1133">Transmembrane helix</keyword>
<evidence type="ECO:0000256" key="3">
    <source>
        <dbReference type="PROSITE-ProRule" id="PRU00284"/>
    </source>
</evidence>
<dbReference type="SMART" id="SM00283">
    <property type="entry name" value="MA"/>
    <property type="match status" value="1"/>
</dbReference>
<protein>
    <submittedName>
        <fullName evidence="7">Methyl-accepting chemotaxis protein</fullName>
    </submittedName>
</protein>
<evidence type="ECO:0000256" key="4">
    <source>
        <dbReference type="SAM" id="Phobius"/>
    </source>
</evidence>
<feature type="transmembrane region" description="Helical" evidence="4">
    <location>
        <begin position="189"/>
        <end position="208"/>
    </location>
</feature>
<dbReference type="InterPro" id="IPR004090">
    <property type="entry name" value="Chemotax_Me-accpt_rcpt"/>
</dbReference>
<dbReference type="InterPro" id="IPR003660">
    <property type="entry name" value="HAMP_dom"/>
</dbReference>
<evidence type="ECO:0000313" key="7">
    <source>
        <dbReference type="EMBL" id="MDN0075190.1"/>
    </source>
</evidence>
<dbReference type="Gene3D" id="1.10.287.950">
    <property type="entry name" value="Methyl-accepting chemotaxis protein"/>
    <property type="match status" value="1"/>
</dbReference>
<keyword evidence="1 3" id="KW-0807">Transducer</keyword>
<evidence type="ECO:0000259" key="6">
    <source>
        <dbReference type="PROSITE" id="PS50885"/>
    </source>
</evidence>
<dbReference type="CDD" id="cd19411">
    <property type="entry name" value="MCP2201-like_sensor"/>
    <property type="match status" value="1"/>
</dbReference>
<comment type="similarity">
    <text evidence="2">Belongs to the methyl-accepting chemotaxis (MCP) protein family.</text>
</comment>
<dbReference type="PROSITE" id="PS50885">
    <property type="entry name" value="HAMP"/>
    <property type="match status" value="1"/>
</dbReference>
<evidence type="ECO:0000313" key="8">
    <source>
        <dbReference type="Proteomes" id="UP001168540"/>
    </source>
</evidence>
<evidence type="ECO:0000256" key="2">
    <source>
        <dbReference type="ARBA" id="ARBA00029447"/>
    </source>
</evidence>
<dbReference type="Pfam" id="PF00015">
    <property type="entry name" value="MCPsignal"/>
    <property type="match status" value="1"/>
</dbReference>
<sequence>MLKNLNVGSRLAILLGALIVLMLAIVGASVSGMTVMQDKADIVIFNRLPKILLLQQGQASISDIRVALRDLALASTPEEKASAKQKIQDSRAVIGDVWNKLKPALVDPKAIELFEQIQASRKSYIEIQNNIIALSEAGKTGEAQKALTDTAKVAQDYQELVKQLAMRQDELAQQSGQEAHDTSHRARTILLISSAIGIVLALVLGRLISKSITHPLTRAVDAANQLAQGNLSIQLQADTRDETGRLLKALDQMASKLSQVIGEVITTTGVVTDSAAHLSTAAKQVAIATEAQANATTSSSAAVEQLSVSIDRVSVSAQEVNTKVSEAGDLAMTSVGNVNSATHQAKTVAESIDLSADEIGTLSQSVLQIGDLATVIKDIADQTNLLALNAAIEAARAGEQGRGFAVVADEVRKLAEKTTGSVQEIGGMIQSIQNGATHAATGMQHNTTVVNEVVSLSEETRSSIQAVQDASTQVSQLISEIANALEEQKAASVSLAQNVEAIAQMSEENTAAVNSVAETSQNLAATAKRLEASVSFFRLG</sequence>
<dbReference type="Pfam" id="PF00672">
    <property type="entry name" value="HAMP"/>
    <property type="match status" value="1"/>
</dbReference>
<dbReference type="PROSITE" id="PS50111">
    <property type="entry name" value="CHEMOTAXIS_TRANSDUC_2"/>
    <property type="match status" value="1"/>
</dbReference>
<dbReference type="Gene3D" id="6.10.340.10">
    <property type="match status" value="1"/>
</dbReference>
<feature type="domain" description="HAMP" evidence="6">
    <location>
        <begin position="210"/>
        <end position="262"/>
    </location>
</feature>
<dbReference type="PANTHER" id="PTHR32089">
    <property type="entry name" value="METHYL-ACCEPTING CHEMOTAXIS PROTEIN MCPB"/>
    <property type="match status" value="1"/>
</dbReference>
<name>A0ABT7XN53_9NEIS</name>
<dbReference type="InterPro" id="IPR024478">
    <property type="entry name" value="HlyB_4HB_MCP"/>
</dbReference>
<dbReference type="PANTHER" id="PTHR32089:SF112">
    <property type="entry name" value="LYSOZYME-LIKE PROTEIN-RELATED"/>
    <property type="match status" value="1"/>
</dbReference>